<dbReference type="EC" id="1.-.-.-" evidence="6"/>
<evidence type="ECO:0000313" key="6">
    <source>
        <dbReference type="EMBL" id="MFD0896637.1"/>
    </source>
</evidence>
<dbReference type="EMBL" id="JBHTIO010000013">
    <property type="protein sequence ID" value="MFD0896637.1"/>
    <property type="molecule type" value="Genomic_DNA"/>
</dbReference>
<dbReference type="RefSeq" id="WP_137638685.1">
    <property type="nucleotide sequence ID" value="NZ_BJDN01000034.1"/>
</dbReference>
<dbReference type="Pfam" id="PF00106">
    <property type="entry name" value="adh_short"/>
    <property type="match status" value="1"/>
</dbReference>
<keyword evidence="2 6" id="KW-0560">Oxidoreductase</keyword>
<dbReference type="PRINTS" id="PR00081">
    <property type="entry name" value="GDHRDH"/>
</dbReference>
<dbReference type="Proteomes" id="UP001597104">
    <property type="component" value="Unassembled WGS sequence"/>
</dbReference>
<dbReference type="InterPro" id="IPR002347">
    <property type="entry name" value="SDR_fam"/>
</dbReference>
<proteinExistence type="inferred from homology"/>
<evidence type="ECO:0000256" key="4">
    <source>
        <dbReference type="SAM" id="SignalP"/>
    </source>
</evidence>
<accession>A0ABW3E8Y6</accession>
<dbReference type="GO" id="GO:0016491">
    <property type="term" value="F:oxidoreductase activity"/>
    <property type="evidence" value="ECO:0007669"/>
    <property type="project" value="UniProtKB-KW"/>
</dbReference>
<evidence type="ECO:0000313" key="7">
    <source>
        <dbReference type="Proteomes" id="UP001597104"/>
    </source>
</evidence>
<keyword evidence="7" id="KW-1185">Reference proteome</keyword>
<dbReference type="PANTHER" id="PTHR44196">
    <property type="entry name" value="DEHYDROGENASE/REDUCTASE SDR FAMILY MEMBER 7B"/>
    <property type="match status" value="1"/>
</dbReference>
<name>A0ABW3E8Y6_9LACO</name>
<feature type="signal peptide" evidence="4">
    <location>
        <begin position="1"/>
        <end position="24"/>
    </location>
</feature>
<dbReference type="InterPro" id="IPR020904">
    <property type="entry name" value="Sc_DH/Rdtase_CS"/>
</dbReference>
<comment type="caution">
    <text evidence="6">The sequence shown here is derived from an EMBL/GenBank/DDBJ whole genome shotgun (WGS) entry which is preliminary data.</text>
</comment>
<dbReference type="Gene3D" id="3.40.50.720">
    <property type="entry name" value="NAD(P)-binding Rossmann-like Domain"/>
    <property type="match status" value="1"/>
</dbReference>
<organism evidence="6 7">
    <name type="scientific">Loigolactobacillus binensis</name>
    <dbReference type="NCBI Taxonomy" id="2559922"/>
    <lineage>
        <taxon>Bacteria</taxon>
        <taxon>Bacillati</taxon>
        <taxon>Bacillota</taxon>
        <taxon>Bacilli</taxon>
        <taxon>Lactobacillales</taxon>
        <taxon>Lactobacillaceae</taxon>
        <taxon>Loigolactobacillus</taxon>
    </lineage>
</organism>
<feature type="chain" id="PRO_5047029939" evidence="4">
    <location>
        <begin position="25"/>
        <end position="263"/>
    </location>
</feature>
<dbReference type="PROSITE" id="PS00061">
    <property type="entry name" value="ADH_SHORT"/>
    <property type="match status" value="1"/>
</dbReference>
<reference evidence="7" key="1">
    <citation type="journal article" date="2019" name="Int. J. Syst. Evol. Microbiol.">
        <title>The Global Catalogue of Microorganisms (GCM) 10K type strain sequencing project: providing services to taxonomists for standard genome sequencing and annotation.</title>
        <authorList>
            <consortium name="The Broad Institute Genomics Platform"/>
            <consortium name="The Broad Institute Genome Sequencing Center for Infectious Disease"/>
            <person name="Wu L."/>
            <person name="Ma J."/>
        </authorList>
    </citation>
    <scope>NUCLEOTIDE SEQUENCE [LARGE SCALE GENOMIC DNA]</scope>
    <source>
        <strain evidence="7">CCM 8925</strain>
    </source>
</reference>
<dbReference type="InterPro" id="IPR057326">
    <property type="entry name" value="KR_dom"/>
</dbReference>
<evidence type="ECO:0000256" key="2">
    <source>
        <dbReference type="ARBA" id="ARBA00023002"/>
    </source>
</evidence>
<gene>
    <name evidence="6" type="ORF">ACFQZ7_02615</name>
</gene>
<dbReference type="SUPFAM" id="SSF51735">
    <property type="entry name" value="NAD(P)-binding Rossmann-fold domains"/>
    <property type="match status" value="1"/>
</dbReference>
<evidence type="ECO:0000256" key="1">
    <source>
        <dbReference type="ARBA" id="ARBA00006484"/>
    </source>
</evidence>
<dbReference type="SMART" id="SM00822">
    <property type="entry name" value="PKS_KR"/>
    <property type="match status" value="1"/>
</dbReference>
<protein>
    <submittedName>
        <fullName evidence="6">SDR family NAD(P)-dependent oxidoreductase</fullName>
        <ecNumber evidence="6">1.-.-.-</ecNumber>
    </submittedName>
</protein>
<keyword evidence="4" id="KW-0732">Signal</keyword>
<comment type="similarity">
    <text evidence="1 3">Belongs to the short-chain dehydrogenases/reductases (SDR) family.</text>
</comment>
<feature type="domain" description="Ketoreductase" evidence="5">
    <location>
        <begin position="6"/>
        <end position="191"/>
    </location>
</feature>
<evidence type="ECO:0000259" key="5">
    <source>
        <dbReference type="SMART" id="SM00822"/>
    </source>
</evidence>
<dbReference type="InterPro" id="IPR036291">
    <property type="entry name" value="NAD(P)-bd_dom_sf"/>
</dbReference>
<evidence type="ECO:0000256" key="3">
    <source>
        <dbReference type="RuleBase" id="RU000363"/>
    </source>
</evidence>
<sequence length="263" mass="28078">MDLANKTVLITGASSGLGAALAYAAVAAGANVVLCARRGERLRQVAAQARAISGQQAYAIRVDLTKPTQIDQLIKVLKQKVGAIDVLINNAGVGYFESALDLPQAKLKQMFTLDVLSLMQLTQQIGLSMAGLHQGTIVNIASQAGKLVTPKASGYAAAKAAVIAYSNGLRMELRPFNIHVLTVNPGPIKTEFAHIADPTDQYAAAVSRIALEPEVLATRIIRGIQRQQREINAPRLMEVAARLRGIFPALADHLIASPLFDRK</sequence>
<dbReference type="PANTHER" id="PTHR44196:SF1">
    <property type="entry name" value="DEHYDROGENASE_REDUCTASE SDR FAMILY MEMBER 7B"/>
    <property type="match status" value="1"/>
</dbReference>
<dbReference type="PRINTS" id="PR00080">
    <property type="entry name" value="SDRFAMILY"/>
</dbReference>